<dbReference type="AlphaFoldDB" id="A0A7X0RSU2"/>
<sequence length="187" mass="21793">MKFGFDIDDTLINLREHAFHLYGRKLGREVAIERFRECATISVHELFGLSAEEGRRMWQELQGEIYYTACPPFPDAVEVLHELVRRGHEVYYITARTPEHCERTRAWLIAAGFPVAEGRFYCGMGDTEKIHVIRELGLDYYFDDKPAVLNTLGDLDLQVYAKDNGYNRHLDIPRIGSWRELLDLLKE</sequence>
<dbReference type="InterPro" id="IPR010708">
    <property type="entry name" value="5'(3')-deoxyribonucleotidase"/>
</dbReference>
<keyword evidence="6" id="KW-1185">Reference proteome</keyword>
<evidence type="ECO:0000256" key="4">
    <source>
        <dbReference type="PIRSR" id="PIRSR610708-1"/>
    </source>
</evidence>
<comment type="caution">
    <text evidence="5">The sequence shown here is derived from an EMBL/GenBank/DDBJ whole genome shotgun (WGS) entry which is preliminary data.</text>
</comment>
<comment type="similarity">
    <text evidence="1 3">Belongs to the 5'(3')-deoxyribonucleotidase family.</text>
</comment>
<evidence type="ECO:0000256" key="1">
    <source>
        <dbReference type="ARBA" id="ARBA00009589"/>
    </source>
</evidence>
<evidence type="ECO:0000313" key="5">
    <source>
        <dbReference type="EMBL" id="MBB6671554.1"/>
    </source>
</evidence>
<keyword evidence="2 3" id="KW-0378">Hydrolase</keyword>
<evidence type="ECO:0000256" key="2">
    <source>
        <dbReference type="ARBA" id="ARBA00022801"/>
    </source>
</evidence>
<organism evidence="5 6">
    <name type="scientific">Cohnella nanjingensis</name>
    <dbReference type="NCBI Taxonomy" id="1387779"/>
    <lineage>
        <taxon>Bacteria</taxon>
        <taxon>Bacillati</taxon>
        <taxon>Bacillota</taxon>
        <taxon>Bacilli</taxon>
        <taxon>Bacillales</taxon>
        <taxon>Paenibacillaceae</taxon>
        <taxon>Cohnella</taxon>
    </lineage>
</organism>
<feature type="active site" description="Proton donor" evidence="4">
    <location>
        <position position="8"/>
    </location>
</feature>
<dbReference type="GO" id="GO:0008253">
    <property type="term" value="F:5'-nucleotidase activity"/>
    <property type="evidence" value="ECO:0007669"/>
    <property type="project" value="InterPro"/>
</dbReference>
<dbReference type="PANTHER" id="PTHR35134">
    <property type="entry name" value="NUCLEOTIDASE YQFW-RELATED"/>
    <property type="match status" value="1"/>
</dbReference>
<evidence type="ECO:0000256" key="3">
    <source>
        <dbReference type="PIRNR" id="PIRNR021362"/>
    </source>
</evidence>
<feature type="active site" description="Nucleophile" evidence="4">
    <location>
        <position position="6"/>
    </location>
</feature>
<dbReference type="InterPro" id="IPR009206">
    <property type="entry name" value="Nucleotidase_putative"/>
</dbReference>
<dbReference type="SUPFAM" id="SSF56784">
    <property type="entry name" value="HAD-like"/>
    <property type="match status" value="1"/>
</dbReference>
<name>A0A7X0RSU2_9BACL</name>
<evidence type="ECO:0000313" key="6">
    <source>
        <dbReference type="Proteomes" id="UP000547209"/>
    </source>
</evidence>
<dbReference type="Gene3D" id="3.40.50.1000">
    <property type="entry name" value="HAD superfamily/HAD-like"/>
    <property type="match status" value="1"/>
</dbReference>
<dbReference type="Pfam" id="PF06941">
    <property type="entry name" value="NT5C"/>
    <property type="match status" value="1"/>
</dbReference>
<proteinExistence type="inferred from homology"/>
<dbReference type="RefSeq" id="WP_185143038.1">
    <property type="nucleotide sequence ID" value="NZ_JACJVP010000022.1"/>
</dbReference>
<dbReference type="GO" id="GO:0009264">
    <property type="term" value="P:deoxyribonucleotide catabolic process"/>
    <property type="evidence" value="ECO:0007669"/>
    <property type="project" value="InterPro"/>
</dbReference>
<dbReference type="InterPro" id="IPR052419">
    <property type="entry name" value="5_3-deoxyribonucleotidase-like"/>
</dbReference>
<dbReference type="Proteomes" id="UP000547209">
    <property type="component" value="Unassembled WGS sequence"/>
</dbReference>
<protein>
    <recommendedName>
        <fullName evidence="3">Nucleotidase</fullName>
        <ecNumber evidence="3">3.1.3.-</ecNumber>
    </recommendedName>
</protein>
<dbReference type="PANTHER" id="PTHR35134:SF2">
    <property type="entry name" value="NUCLEOTIDASE YQFW-RELATED"/>
    <property type="match status" value="1"/>
</dbReference>
<dbReference type="EMBL" id="JACJVP010000022">
    <property type="protein sequence ID" value="MBB6671554.1"/>
    <property type="molecule type" value="Genomic_DNA"/>
</dbReference>
<dbReference type="InterPro" id="IPR036412">
    <property type="entry name" value="HAD-like_sf"/>
</dbReference>
<dbReference type="PIRSF" id="PIRSF021362">
    <property type="entry name" value="UCP021362_HAD"/>
    <property type="match status" value="1"/>
</dbReference>
<dbReference type="InterPro" id="IPR023214">
    <property type="entry name" value="HAD_sf"/>
</dbReference>
<dbReference type="EC" id="3.1.3.-" evidence="3"/>
<reference evidence="5 6" key="1">
    <citation type="submission" date="2020-08" db="EMBL/GenBank/DDBJ databases">
        <title>Cohnella phylogeny.</title>
        <authorList>
            <person name="Dunlap C."/>
        </authorList>
    </citation>
    <scope>NUCLEOTIDE SEQUENCE [LARGE SCALE GENOMIC DNA]</scope>
    <source>
        <strain evidence="5 6">DSM 28246</strain>
    </source>
</reference>
<accession>A0A7X0RSU2</accession>
<gene>
    <name evidence="5" type="ORF">H7C19_12760</name>
</gene>